<dbReference type="InterPro" id="IPR000700">
    <property type="entry name" value="PAS-assoc_C"/>
</dbReference>
<dbReference type="SUPFAM" id="SSF47384">
    <property type="entry name" value="Homodimeric domain of signal transducing histidine kinase"/>
    <property type="match status" value="1"/>
</dbReference>
<dbReference type="InterPro" id="IPR000014">
    <property type="entry name" value="PAS"/>
</dbReference>
<evidence type="ECO:0000256" key="1">
    <source>
        <dbReference type="ARBA" id="ARBA00000085"/>
    </source>
</evidence>
<evidence type="ECO:0000256" key="5">
    <source>
        <dbReference type="ARBA" id="ARBA00022777"/>
    </source>
</evidence>
<dbReference type="Proteomes" id="UP000295497">
    <property type="component" value="Chromosome"/>
</dbReference>
<dbReference type="InterPro" id="IPR036890">
    <property type="entry name" value="HATPase_C_sf"/>
</dbReference>
<dbReference type="PANTHER" id="PTHR43304">
    <property type="entry name" value="PHYTOCHROME-LIKE PROTEIN CPH1"/>
    <property type="match status" value="1"/>
</dbReference>
<keyword evidence="5 10" id="KW-0418">Kinase</keyword>
<comment type="catalytic activity">
    <reaction evidence="1">
        <text>ATP + protein L-histidine = ADP + protein N-phospho-L-histidine.</text>
        <dbReference type="EC" id="2.7.13.3"/>
    </reaction>
</comment>
<dbReference type="InterPro" id="IPR001610">
    <property type="entry name" value="PAC"/>
</dbReference>
<evidence type="ECO:0000259" key="9">
    <source>
        <dbReference type="PROSITE" id="PS50113"/>
    </source>
</evidence>
<dbReference type="SUPFAM" id="SSF52172">
    <property type="entry name" value="CheY-like"/>
    <property type="match status" value="1"/>
</dbReference>
<evidence type="ECO:0000256" key="4">
    <source>
        <dbReference type="ARBA" id="ARBA00022679"/>
    </source>
</evidence>
<dbReference type="InterPro" id="IPR003661">
    <property type="entry name" value="HisK_dim/P_dom"/>
</dbReference>
<evidence type="ECO:0000256" key="2">
    <source>
        <dbReference type="ARBA" id="ARBA00012438"/>
    </source>
</evidence>
<dbReference type="Gene3D" id="3.30.450.20">
    <property type="entry name" value="PAS domain"/>
    <property type="match status" value="2"/>
</dbReference>
<keyword evidence="4 10" id="KW-0808">Transferase</keyword>
<evidence type="ECO:0000256" key="3">
    <source>
        <dbReference type="ARBA" id="ARBA00022553"/>
    </source>
</evidence>
<feature type="domain" description="PAS" evidence="8">
    <location>
        <begin position="156"/>
        <end position="213"/>
    </location>
</feature>
<feature type="region of interest" description="Disordered" evidence="6">
    <location>
        <begin position="628"/>
        <end position="648"/>
    </location>
</feature>
<dbReference type="Gene3D" id="1.10.287.130">
    <property type="match status" value="1"/>
</dbReference>
<keyword evidence="3" id="KW-0597">Phosphoprotein</keyword>
<dbReference type="InterPro" id="IPR052162">
    <property type="entry name" value="Sensor_kinase/Photoreceptor"/>
</dbReference>
<evidence type="ECO:0000313" key="11">
    <source>
        <dbReference type="Proteomes" id="UP000295497"/>
    </source>
</evidence>
<evidence type="ECO:0000259" key="7">
    <source>
        <dbReference type="PROSITE" id="PS50109"/>
    </source>
</evidence>
<evidence type="ECO:0000256" key="6">
    <source>
        <dbReference type="SAM" id="MobiDB-lite"/>
    </source>
</evidence>
<dbReference type="InterPro" id="IPR003594">
    <property type="entry name" value="HATPase_dom"/>
</dbReference>
<dbReference type="PRINTS" id="PR00344">
    <property type="entry name" value="BCTRLSENSOR"/>
</dbReference>
<dbReference type="InterPro" id="IPR035965">
    <property type="entry name" value="PAS-like_dom_sf"/>
</dbReference>
<protein>
    <recommendedName>
        <fullName evidence="2">histidine kinase</fullName>
        <ecNumber evidence="2">2.7.13.3</ecNumber>
    </recommendedName>
</protein>
<dbReference type="CDD" id="cd00130">
    <property type="entry name" value="PAS"/>
    <property type="match status" value="2"/>
</dbReference>
<dbReference type="InterPro" id="IPR011006">
    <property type="entry name" value="CheY-like_superfamily"/>
</dbReference>
<dbReference type="InterPro" id="IPR004358">
    <property type="entry name" value="Sig_transdc_His_kin-like_C"/>
</dbReference>
<dbReference type="Pfam" id="PF00512">
    <property type="entry name" value="HisKA"/>
    <property type="match status" value="1"/>
</dbReference>
<sequence>MAGAQQPRILIFPGGSAGAAQALAAARGYVAALARDIEAGLDLLATQPFDVAVIGAEGPPREALALCRRLRAAPGGDRVAVVAVTGSAGAATALLEAGATVVAEASEPSIAIQLDAAVWWTRRPSAHVADRAPAERALLERAARSFRDASTEVIGLFVWDAAGGILDANDAFLGMIGYAREDVEAGRLNWVAITPPELRDQDQRALSEVLKHGICPPFEKEFLARDGRRLPVLIAPALVEGSRDRGVCFIVDMTARRAAEDALRASEERMRLVVRATSDAFWDWDLSSGRVTGSERMRSFYGTGGGDIEEDAVWWFERVHPDDRDRVMNGLRRAMEGSESTFELWYRCVLADGSYADVHDRGIVMRDACGRAYRMLGAVSDVTERRQLEARLLLADRMASLGTLAAGVAHEINNPLAYMVANVDFARKELRQKGAAARIDALLSALDEAAEGGARVRHIVSGLKTFSRADDGELGPVEVDRVIQLVLRMAQQQIRSKARLVVELGAVPPVHANEAQLGQVILNLLVNAAQALPDGKEAENEIRITAAPAPPGRVRIEVRDTGPGIAPEHRSRIFDPFFTTKPIGEGTGLGLAICHGIVTSFRGEIAVESEVGKGACFRVLLPAWRAGAGEDRDGAPGGADEVPEEAAQ</sequence>
<dbReference type="RefSeq" id="WP_237245151.1">
    <property type="nucleotide sequence ID" value="NZ_CP012672.1"/>
</dbReference>
<evidence type="ECO:0000259" key="8">
    <source>
        <dbReference type="PROSITE" id="PS50112"/>
    </source>
</evidence>
<dbReference type="GO" id="GO:0000155">
    <property type="term" value="F:phosphorelay sensor kinase activity"/>
    <property type="evidence" value="ECO:0007669"/>
    <property type="project" value="InterPro"/>
</dbReference>
<dbReference type="PROSITE" id="PS50113">
    <property type="entry name" value="PAC"/>
    <property type="match status" value="1"/>
</dbReference>
<dbReference type="AlphaFoldDB" id="A0A4P2QI34"/>
<dbReference type="InterPro" id="IPR005467">
    <property type="entry name" value="His_kinase_dom"/>
</dbReference>
<dbReference type="InterPro" id="IPR036097">
    <property type="entry name" value="HisK_dim/P_sf"/>
</dbReference>
<accession>A0A4P2QI34</accession>
<dbReference type="SMART" id="SM00086">
    <property type="entry name" value="PAC"/>
    <property type="match status" value="2"/>
</dbReference>
<proteinExistence type="predicted"/>
<feature type="domain" description="PAC" evidence="9">
    <location>
        <begin position="340"/>
        <end position="394"/>
    </location>
</feature>
<dbReference type="SMART" id="SM00387">
    <property type="entry name" value="HATPase_c"/>
    <property type="match status" value="1"/>
</dbReference>
<dbReference type="InterPro" id="IPR013655">
    <property type="entry name" value="PAS_fold_3"/>
</dbReference>
<name>A0A4P2QI34_SORCE</name>
<dbReference type="Gene3D" id="3.40.50.2300">
    <property type="match status" value="1"/>
</dbReference>
<dbReference type="PROSITE" id="PS50112">
    <property type="entry name" value="PAS"/>
    <property type="match status" value="2"/>
</dbReference>
<dbReference type="Pfam" id="PF08447">
    <property type="entry name" value="PAS_3"/>
    <property type="match status" value="1"/>
</dbReference>
<gene>
    <name evidence="10" type="primary">cpxA</name>
    <name evidence="10" type="ORF">SOCE836_017480</name>
</gene>
<reference evidence="10 11" key="1">
    <citation type="submission" date="2015-09" db="EMBL/GenBank/DDBJ databases">
        <title>Sorangium comparison.</title>
        <authorList>
            <person name="Zaburannyi N."/>
            <person name="Bunk B."/>
            <person name="Overmann J."/>
            <person name="Mueller R."/>
        </authorList>
    </citation>
    <scope>NUCLEOTIDE SEQUENCE [LARGE SCALE GENOMIC DNA]</scope>
    <source>
        <strain evidence="10 11">So ce836</strain>
    </source>
</reference>
<evidence type="ECO:0000313" key="10">
    <source>
        <dbReference type="EMBL" id="AUX29657.1"/>
    </source>
</evidence>
<dbReference type="EMBL" id="CP012672">
    <property type="protein sequence ID" value="AUX29657.1"/>
    <property type="molecule type" value="Genomic_DNA"/>
</dbReference>
<dbReference type="PANTHER" id="PTHR43304:SF1">
    <property type="entry name" value="PAC DOMAIN-CONTAINING PROTEIN"/>
    <property type="match status" value="1"/>
</dbReference>
<dbReference type="Gene3D" id="3.30.565.10">
    <property type="entry name" value="Histidine kinase-like ATPase, C-terminal domain"/>
    <property type="match status" value="1"/>
</dbReference>
<dbReference type="SUPFAM" id="SSF55785">
    <property type="entry name" value="PYP-like sensor domain (PAS domain)"/>
    <property type="match status" value="2"/>
</dbReference>
<dbReference type="SUPFAM" id="SSF55874">
    <property type="entry name" value="ATPase domain of HSP90 chaperone/DNA topoisomerase II/histidine kinase"/>
    <property type="match status" value="1"/>
</dbReference>
<organism evidence="10 11">
    <name type="scientific">Sorangium cellulosum</name>
    <name type="common">Polyangium cellulosum</name>
    <dbReference type="NCBI Taxonomy" id="56"/>
    <lineage>
        <taxon>Bacteria</taxon>
        <taxon>Pseudomonadati</taxon>
        <taxon>Myxococcota</taxon>
        <taxon>Polyangia</taxon>
        <taxon>Polyangiales</taxon>
        <taxon>Polyangiaceae</taxon>
        <taxon>Sorangium</taxon>
    </lineage>
</organism>
<feature type="domain" description="PAS" evidence="8">
    <location>
        <begin position="266"/>
        <end position="338"/>
    </location>
</feature>
<dbReference type="SMART" id="SM00091">
    <property type="entry name" value="PAS"/>
    <property type="match status" value="2"/>
</dbReference>
<feature type="domain" description="Histidine kinase" evidence="7">
    <location>
        <begin position="407"/>
        <end position="625"/>
    </location>
</feature>
<dbReference type="Gene3D" id="2.10.70.100">
    <property type="match status" value="1"/>
</dbReference>
<dbReference type="PROSITE" id="PS50109">
    <property type="entry name" value="HIS_KIN"/>
    <property type="match status" value="1"/>
</dbReference>
<dbReference type="Pfam" id="PF13426">
    <property type="entry name" value="PAS_9"/>
    <property type="match status" value="1"/>
</dbReference>
<dbReference type="SMART" id="SM00388">
    <property type="entry name" value="HisKA"/>
    <property type="match status" value="1"/>
</dbReference>
<dbReference type="EC" id="2.7.13.3" evidence="2"/>
<dbReference type="CDD" id="cd00082">
    <property type="entry name" value="HisKA"/>
    <property type="match status" value="1"/>
</dbReference>
<dbReference type="Pfam" id="PF02518">
    <property type="entry name" value="HATPase_c"/>
    <property type="match status" value="1"/>
</dbReference>
<dbReference type="NCBIfam" id="TIGR00229">
    <property type="entry name" value="sensory_box"/>
    <property type="match status" value="2"/>
</dbReference>